<keyword evidence="6" id="KW-1185">Reference proteome</keyword>
<feature type="region of interest" description="Disordered" evidence="3">
    <location>
        <begin position="248"/>
        <end position="273"/>
    </location>
</feature>
<evidence type="ECO:0000256" key="2">
    <source>
        <dbReference type="SAM" id="Coils"/>
    </source>
</evidence>
<feature type="coiled-coil region" evidence="2">
    <location>
        <begin position="340"/>
        <end position="374"/>
    </location>
</feature>
<evidence type="ECO:0000259" key="4">
    <source>
        <dbReference type="PROSITE" id="PS50102"/>
    </source>
</evidence>
<evidence type="ECO:0000313" key="5">
    <source>
        <dbReference type="EMBL" id="KAK9835988.1"/>
    </source>
</evidence>
<evidence type="ECO:0000256" key="3">
    <source>
        <dbReference type="SAM" id="MobiDB-lite"/>
    </source>
</evidence>
<organism evidence="5 6">
    <name type="scientific">Elliptochloris bilobata</name>
    <dbReference type="NCBI Taxonomy" id="381761"/>
    <lineage>
        <taxon>Eukaryota</taxon>
        <taxon>Viridiplantae</taxon>
        <taxon>Chlorophyta</taxon>
        <taxon>core chlorophytes</taxon>
        <taxon>Trebouxiophyceae</taxon>
        <taxon>Trebouxiophyceae incertae sedis</taxon>
        <taxon>Elliptochloris clade</taxon>
        <taxon>Elliptochloris</taxon>
    </lineage>
</organism>
<evidence type="ECO:0000313" key="6">
    <source>
        <dbReference type="Proteomes" id="UP001445335"/>
    </source>
</evidence>
<dbReference type="InterPro" id="IPR044999">
    <property type="entry name" value="CbbY-like"/>
</dbReference>
<dbReference type="InterPro" id="IPR012677">
    <property type="entry name" value="Nucleotide-bd_a/b_plait_sf"/>
</dbReference>
<sequence length="800" mass="85539">MLAHGTTQALVAENLEAFLGDKEAGKFADWLFKHLAENGADYAAHQAAADTAAPADAEPDRALDLAAPSDEPKPERERRAERRMRENEREDRGGEERSRKRERQRERIEWQGHRSGEREEDARGADKRRRDEPREERAYGRQEDERRHIDVRDGREADAGRAVSRDRDRRRERDRGARERARAVPDDDLGSGKERERDRERTRRERGRAAPETREPDRPASPHGRERRRRLALPLEVIKIANGSAEPAVPRGVARQHDMPPADAAQPYAEDAAPAGRGSVFERLGHPVPDEEAHIGRRSVFDRIRGERGPPAAADNAAAGDPGAAAQAGAPGNAIGKFGLREGAEGVVELQRKLEALQEQVRRMNAEKLAATEAADPDPRTVHVANLSRLAVPEVVAAHFSMCGRVQDVNIVRGHMGEPVCFAFVEFAEKWEARKALALSGSLLLQLPIKVTPKVTNPMHASPGYARGAGTPLKPGGYGRGFGGPPARGRAGYGGRSGYAPYGSAPGRGRTVLARNVWRRPEAAEAPAGGTAQPLNALHTDSGLDCAKWSAPVYHDLLRVGDGSGEGMLCSYFNTVGWPTTLATSEQTSFVTTVLGRKAKRVGALVHAGVTLRAGAGELVDSALHGGALVAVLCNTSGLEAASGLSEAAVAALGPLAERIRVLTAGSTASSFEGSLEAAKAQVKQQEARAFVRSVRAERERDGGGLDMAIAPHLLASHGSRLSPAWLAACLSLLPATATRSALLASSSEALKAARGAGLLTVAVPAALSKRGRFEAEMVCDGFGAGGEVTKCCLQGAPRE</sequence>
<keyword evidence="1" id="KW-0694">RNA-binding</keyword>
<evidence type="ECO:0000256" key="1">
    <source>
        <dbReference type="PROSITE-ProRule" id="PRU00176"/>
    </source>
</evidence>
<dbReference type="Gene3D" id="1.10.150.240">
    <property type="entry name" value="Putative phosphatase, domain 2"/>
    <property type="match status" value="1"/>
</dbReference>
<keyword evidence="2" id="KW-0175">Coiled coil</keyword>
<dbReference type="Pfam" id="PF00076">
    <property type="entry name" value="RRM_1"/>
    <property type="match status" value="1"/>
</dbReference>
<dbReference type="Gene3D" id="3.40.50.1000">
    <property type="entry name" value="HAD superfamily/HAD-like"/>
    <property type="match status" value="1"/>
</dbReference>
<comment type="caution">
    <text evidence="5">The sequence shown here is derived from an EMBL/GenBank/DDBJ whole genome shotgun (WGS) entry which is preliminary data.</text>
</comment>
<dbReference type="InterPro" id="IPR035979">
    <property type="entry name" value="RBD_domain_sf"/>
</dbReference>
<accession>A0AAW1RQG8</accession>
<dbReference type="AlphaFoldDB" id="A0AAW1RQG8"/>
<dbReference type="PROSITE" id="PS50102">
    <property type="entry name" value="RRM"/>
    <property type="match status" value="1"/>
</dbReference>
<feature type="compositionally biased region" description="Low complexity" evidence="3">
    <location>
        <begin position="44"/>
        <end position="56"/>
    </location>
</feature>
<gene>
    <name evidence="5" type="ORF">WJX81_004011</name>
</gene>
<dbReference type="CDD" id="cd00590">
    <property type="entry name" value="RRM_SF"/>
    <property type="match status" value="1"/>
</dbReference>
<dbReference type="PANTHER" id="PTHR42896">
    <property type="entry name" value="XYLULOSE-1,5-BISPHOSPHATE (XUBP) PHOSPHATASE"/>
    <property type="match status" value="1"/>
</dbReference>
<protein>
    <recommendedName>
        <fullName evidence="4">RRM domain-containing protein</fullName>
    </recommendedName>
</protein>
<dbReference type="GO" id="GO:0016787">
    <property type="term" value="F:hydrolase activity"/>
    <property type="evidence" value="ECO:0007669"/>
    <property type="project" value="InterPro"/>
</dbReference>
<dbReference type="SUPFAM" id="SSF54928">
    <property type="entry name" value="RNA-binding domain, RBD"/>
    <property type="match status" value="1"/>
</dbReference>
<name>A0AAW1RQG8_9CHLO</name>
<feature type="compositionally biased region" description="Low complexity" evidence="3">
    <location>
        <begin position="261"/>
        <end position="273"/>
    </location>
</feature>
<dbReference type="InterPro" id="IPR023198">
    <property type="entry name" value="PGP-like_dom2"/>
</dbReference>
<dbReference type="InterPro" id="IPR000504">
    <property type="entry name" value="RRM_dom"/>
</dbReference>
<dbReference type="SMART" id="SM00360">
    <property type="entry name" value="RRM"/>
    <property type="match status" value="1"/>
</dbReference>
<dbReference type="InterPro" id="IPR023214">
    <property type="entry name" value="HAD_sf"/>
</dbReference>
<dbReference type="GO" id="GO:0003723">
    <property type="term" value="F:RNA binding"/>
    <property type="evidence" value="ECO:0007669"/>
    <property type="project" value="UniProtKB-UniRule"/>
</dbReference>
<proteinExistence type="predicted"/>
<dbReference type="Gene3D" id="3.30.70.330">
    <property type="match status" value="1"/>
</dbReference>
<feature type="domain" description="RRM" evidence="4">
    <location>
        <begin position="380"/>
        <end position="456"/>
    </location>
</feature>
<reference evidence="5 6" key="1">
    <citation type="journal article" date="2024" name="Nat. Commun.">
        <title>Phylogenomics reveals the evolutionary origins of lichenization in chlorophyte algae.</title>
        <authorList>
            <person name="Puginier C."/>
            <person name="Libourel C."/>
            <person name="Otte J."/>
            <person name="Skaloud P."/>
            <person name="Haon M."/>
            <person name="Grisel S."/>
            <person name="Petersen M."/>
            <person name="Berrin J.G."/>
            <person name="Delaux P.M."/>
            <person name="Dal Grande F."/>
            <person name="Keller J."/>
        </authorList>
    </citation>
    <scope>NUCLEOTIDE SEQUENCE [LARGE SCALE GENOMIC DNA]</scope>
    <source>
        <strain evidence="5 6">SAG 245.80</strain>
    </source>
</reference>
<feature type="region of interest" description="Disordered" evidence="3">
    <location>
        <begin position="44"/>
        <end position="231"/>
    </location>
</feature>
<dbReference type="Proteomes" id="UP001445335">
    <property type="component" value="Unassembled WGS sequence"/>
</dbReference>
<feature type="compositionally biased region" description="Low complexity" evidence="3">
    <location>
        <begin position="309"/>
        <end position="328"/>
    </location>
</feature>
<feature type="compositionally biased region" description="Basic and acidic residues" evidence="3">
    <location>
        <begin position="70"/>
        <end position="224"/>
    </location>
</feature>
<feature type="region of interest" description="Disordered" evidence="3">
    <location>
        <begin position="306"/>
        <end position="328"/>
    </location>
</feature>
<dbReference type="PANTHER" id="PTHR42896:SF2">
    <property type="entry name" value="CBBY-LIKE PROTEIN"/>
    <property type="match status" value="1"/>
</dbReference>
<dbReference type="EMBL" id="JALJOU010000027">
    <property type="protein sequence ID" value="KAK9835988.1"/>
    <property type="molecule type" value="Genomic_DNA"/>
</dbReference>